<evidence type="ECO:0000313" key="4">
    <source>
        <dbReference type="EMBL" id="RSL32115.1"/>
    </source>
</evidence>
<dbReference type="SUPFAM" id="SSF53067">
    <property type="entry name" value="Actin-like ATPase domain"/>
    <property type="match status" value="1"/>
</dbReference>
<comment type="similarity">
    <text evidence="2">Belongs to the ROK (NagC/XylR) family.</text>
</comment>
<dbReference type="Gene3D" id="3.30.420.40">
    <property type="match status" value="2"/>
</dbReference>
<dbReference type="SUPFAM" id="SSF46785">
    <property type="entry name" value="Winged helix' DNA-binding domain"/>
    <property type="match status" value="1"/>
</dbReference>
<accession>A0A428N0Z1</accession>
<gene>
    <name evidence="4" type="ORF">D7Z54_16940</name>
</gene>
<dbReference type="PANTHER" id="PTHR18964:SF149">
    <property type="entry name" value="BIFUNCTIONAL UDP-N-ACETYLGLUCOSAMINE 2-EPIMERASE_N-ACETYLMANNOSAMINE KINASE"/>
    <property type="match status" value="1"/>
</dbReference>
<keyword evidence="3" id="KW-0859">Xylose metabolism</keyword>
<evidence type="ECO:0000256" key="3">
    <source>
        <dbReference type="ARBA" id="ARBA00022629"/>
    </source>
</evidence>
<dbReference type="Pfam" id="PF00480">
    <property type="entry name" value="ROK"/>
    <property type="match status" value="1"/>
</dbReference>
<dbReference type="Gene3D" id="1.10.10.10">
    <property type="entry name" value="Winged helix-like DNA-binding domain superfamily/Winged helix DNA-binding domain"/>
    <property type="match status" value="1"/>
</dbReference>
<keyword evidence="5" id="KW-1185">Reference proteome</keyword>
<proteinExistence type="inferred from homology"/>
<evidence type="ECO:0000313" key="5">
    <source>
        <dbReference type="Proteomes" id="UP000275076"/>
    </source>
</evidence>
<dbReference type="EMBL" id="RBVX01000017">
    <property type="protein sequence ID" value="RSL32115.1"/>
    <property type="molecule type" value="Genomic_DNA"/>
</dbReference>
<reference evidence="4 5" key="1">
    <citation type="submission" date="2018-10" db="EMBL/GenBank/DDBJ databases">
        <title>Draft genome sequence of Bacillus salarius IM0101, isolated from a hypersaline soil in Inner Mongolia, China.</title>
        <authorList>
            <person name="Yamprayoonswat W."/>
            <person name="Boonvisut S."/>
            <person name="Jumpathong W."/>
            <person name="Sittihan S."/>
            <person name="Ruangsuj P."/>
            <person name="Wanthongcharoen S."/>
            <person name="Thongpramul N."/>
            <person name="Pimmason S."/>
            <person name="Yu B."/>
            <person name="Yasawong M."/>
        </authorList>
    </citation>
    <scope>NUCLEOTIDE SEQUENCE [LARGE SCALE GENOMIC DNA]</scope>
    <source>
        <strain evidence="4 5">IM0101</strain>
    </source>
</reference>
<comment type="function">
    <text evidence="1">Transcriptional repressor of xylose-utilizing enzymes.</text>
</comment>
<dbReference type="RefSeq" id="WP_125557190.1">
    <property type="nucleotide sequence ID" value="NZ_RBVX01000017.1"/>
</dbReference>
<keyword evidence="3" id="KW-0119">Carbohydrate metabolism</keyword>
<dbReference type="InterPro" id="IPR000600">
    <property type="entry name" value="ROK"/>
</dbReference>
<name>A0A428N0Z1_9BACI</name>
<dbReference type="GO" id="GO:0042732">
    <property type="term" value="P:D-xylose metabolic process"/>
    <property type="evidence" value="ECO:0007669"/>
    <property type="project" value="UniProtKB-KW"/>
</dbReference>
<protein>
    <submittedName>
        <fullName evidence="4">ROK family transcriptional regulator</fullName>
    </submittedName>
</protein>
<dbReference type="Proteomes" id="UP000275076">
    <property type="component" value="Unassembled WGS sequence"/>
</dbReference>
<comment type="caution">
    <text evidence="4">The sequence shown here is derived from an EMBL/GenBank/DDBJ whole genome shotgun (WGS) entry which is preliminary data.</text>
</comment>
<dbReference type="PANTHER" id="PTHR18964">
    <property type="entry name" value="ROK (REPRESSOR, ORF, KINASE) FAMILY"/>
    <property type="match status" value="1"/>
</dbReference>
<dbReference type="InterPro" id="IPR036388">
    <property type="entry name" value="WH-like_DNA-bd_sf"/>
</dbReference>
<sequence length="396" mass="42770">MNNTTDQKNSKLAIIQTLRIHGSMSRIKLTEVTGFSRATVSFIISELLESGIIEESNKERSTGGRPATILELVPYSTYVIGASLDNSHWKIGVFDLLDNVIHSIEAPVNTQSPVDTFKILEDNILPLIKKLDNNLLPIIGIGTPGLIEKNGHVIKGAPPLEWYNVNVSDMLSHSIDWPIVVMNRHRARGLAECRFGAGRNSSNIIYIGVGSGVRGGFYVDRQLVTDSFGGTFELGHITVEPSGPLCSCGNEGCLQVLCSTPFIEKQIRKSIRFGETAGVFPNSDMETINASDVCKAADNGDKLSMEVINKAANYLGITMANLVNTFNPETIILGGSIPNTSKLFVETSDVVMRQRALPSIVSNVDVLSATSGDIGGALGAANFALDRNFPIKHLTI</sequence>
<dbReference type="InterPro" id="IPR043129">
    <property type="entry name" value="ATPase_NBD"/>
</dbReference>
<dbReference type="InterPro" id="IPR036390">
    <property type="entry name" value="WH_DNA-bd_sf"/>
</dbReference>
<evidence type="ECO:0000256" key="1">
    <source>
        <dbReference type="ARBA" id="ARBA00002486"/>
    </source>
</evidence>
<dbReference type="AlphaFoldDB" id="A0A428N0Z1"/>
<dbReference type="OrthoDB" id="9796533at2"/>
<evidence type="ECO:0000256" key="2">
    <source>
        <dbReference type="ARBA" id="ARBA00006479"/>
    </source>
</evidence>
<organism evidence="4 5">
    <name type="scientific">Salibacterium salarium</name>
    <dbReference type="NCBI Taxonomy" id="284579"/>
    <lineage>
        <taxon>Bacteria</taxon>
        <taxon>Bacillati</taxon>
        <taxon>Bacillota</taxon>
        <taxon>Bacilli</taxon>
        <taxon>Bacillales</taxon>
        <taxon>Bacillaceae</taxon>
    </lineage>
</organism>